<evidence type="ECO:0008006" key="3">
    <source>
        <dbReference type="Google" id="ProtNLM"/>
    </source>
</evidence>
<dbReference type="PANTHER" id="PTHR14614:SF130">
    <property type="entry name" value="PROTEIN-LYSINE N-METHYLTRANSFERASE EEF2KMT"/>
    <property type="match status" value="1"/>
</dbReference>
<keyword evidence="2" id="KW-1185">Reference proteome</keyword>
<name>A0AAV8Z9P1_9CUCU</name>
<dbReference type="AlphaFoldDB" id="A0AAV8Z9P1"/>
<evidence type="ECO:0000313" key="2">
    <source>
        <dbReference type="Proteomes" id="UP001162156"/>
    </source>
</evidence>
<dbReference type="Gene3D" id="3.40.50.150">
    <property type="entry name" value="Vaccinia Virus protein VP39"/>
    <property type="match status" value="1"/>
</dbReference>
<dbReference type="InterPro" id="IPR029063">
    <property type="entry name" value="SAM-dependent_MTases_sf"/>
</dbReference>
<organism evidence="1 2">
    <name type="scientific">Rhamnusium bicolor</name>
    <dbReference type="NCBI Taxonomy" id="1586634"/>
    <lineage>
        <taxon>Eukaryota</taxon>
        <taxon>Metazoa</taxon>
        <taxon>Ecdysozoa</taxon>
        <taxon>Arthropoda</taxon>
        <taxon>Hexapoda</taxon>
        <taxon>Insecta</taxon>
        <taxon>Pterygota</taxon>
        <taxon>Neoptera</taxon>
        <taxon>Endopterygota</taxon>
        <taxon>Coleoptera</taxon>
        <taxon>Polyphaga</taxon>
        <taxon>Cucujiformia</taxon>
        <taxon>Chrysomeloidea</taxon>
        <taxon>Cerambycidae</taxon>
        <taxon>Lepturinae</taxon>
        <taxon>Rhagiini</taxon>
        <taxon>Rhamnusium</taxon>
    </lineage>
</organism>
<comment type="caution">
    <text evidence="1">The sequence shown here is derived from an EMBL/GenBank/DDBJ whole genome shotgun (WGS) entry which is preliminary data.</text>
</comment>
<dbReference type="SUPFAM" id="SSF53335">
    <property type="entry name" value="S-adenosyl-L-methionine-dependent methyltransferases"/>
    <property type="match status" value="1"/>
</dbReference>
<dbReference type="GO" id="GO:0032991">
    <property type="term" value="C:protein-containing complex"/>
    <property type="evidence" value="ECO:0007669"/>
    <property type="project" value="TreeGrafter"/>
</dbReference>
<reference evidence="1" key="1">
    <citation type="journal article" date="2023" name="Insect Mol. Biol.">
        <title>Genome sequencing provides insights into the evolution of gene families encoding plant cell wall-degrading enzymes in longhorned beetles.</title>
        <authorList>
            <person name="Shin N.R."/>
            <person name="Okamura Y."/>
            <person name="Kirsch R."/>
            <person name="Pauchet Y."/>
        </authorList>
    </citation>
    <scope>NUCLEOTIDE SEQUENCE</scope>
    <source>
        <strain evidence="1">RBIC_L_NR</strain>
    </source>
</reference>
<sequence length="338" mass="38590">MNELNCEKIDNIRKQFLCNVPLKNFNWNNVLQDLTFEISSSNELPKSFLKHLIENLEKQGSEIHDELYLAYGRLVALPASIECFKHYYIQNSGNIVSLRENINLISDGTTGLRTWQASLALSEWALQSEEAFKNKVILELGSGTGLTGLALVMECSPRCMYFTDCHSSVLSSLCDNVRLNIKDNISKNSEYGITADASDRLKRVKDRCLYSNLGNSNIFVLNLPWDDINEEECLKLGPINKVIAADVVYDTELFEPLITALKCLGNFCAVEEFIFSCTERNQQTLETFIKQISKLLFSFFKLPFCEASFTIEELQVPNQKHFIWPTETPVRILRFTHP</sequence>
<dbReference type="Proteomes" id="UP001162156">
    <property type="component" value="Unassembled WGS sequence"/>
</dbReference>
<evidence type="ECO:0000313" key="1">
    <source>
        <dbReference type="EMBL" id="KAJ8961059.1"/>
    </source>
</evidence>
<dbReference type="PANTHER" id="PTHR14614">
    <property type="entry name" value="HEPATOCELLULAR CARCINOMA-ASSOCIATED ANTIGEN"/>
    <property type="match status" value="1"/>
</dbReference>
<gene>
    <name evidence="1" type="ORF">NQ314_005989</name>
</gene>
<accession>A0AAV8Z9P1</accession>
<dbReference type="Pfam" id="PF10294">
    <property type="entry name" value="Methyltransf_16"/>
    <property type="match status" value="2"/>
</dbReference>
<proteinExistence type="predicted"/>
<dbReference type="InterPro" id="IPR019410">
    <property type="entry name" value="Methyltransf_16"/>
</dbReference>
<dbReference type="EMBL" id="JANEYF010001621">
    <property type="protein sequence ID" value="KAJ8961059.1"/>
    <property type="molecule type" value="Genomic_DNA"/>
</dbReference>
<protein>
    <recommendedName>
        <fullName evidence="3">FAM86 N-terminal domain-containing protein</fullName>
    </recommendedName>
</protein>